<reference evidence="2 3" key="1">
    <citation type="submission" date="2017-12" db="EMBL/GenBank/DDBJ databases">
        <authorList>
            <person name="Paulsen S."/>
            <person name="Gram L.K."/>
        </authorList>
    </citation>
    <scope>NUCLEOTIDE SEQUENCE [LARGE SCALE GENOMIC DNA]</scope>
    <source>
        <strain evidence="2 3">S2897</strain>
    </source>
</reference>
<organism evidence="2 3">
    <name type="scientific">Pseudoalteromonas ruthenica</name>
    <dbReference type="NCBI Taxonomy" id="151081"/>
    <lineage>
        <taxon>Bacteria</taxon>
        <taxon>Pseudomonadati</taxon>
        <taxon>Pseudomonadota</taxon>
        <taxon>Gammaproteobacteria</taxon>
        <taxon>Alteromonadales</taxon>
        <taxon>Pseudoalteromonadaceae</taxon>
        <taxon>Pseudoalteromonas</taxon>
    </lineage>
</organism>
<name>A0A5S3ZBA7_9GAMM</name>
<dbReference type="EMBL" id="PNCG01000001">
    <property type="protein sequence ID" value="TMP89006.1"/>
    <property type="molecule type" value="Genomic_DNA"/>
</dbReference>
<feature type="region of interest" description="Disordered" evidence="1">
    <location>
        <begin position="1"/>
        <end position="43"/>
    </location>
</feature>
<sequence>MIVLQSLAASADPTPVHQIDSEHLQSEHSHQQHDDLQPQASDNLHDTADCHHCGHCSGSHLTWGSMPAPCFANDHVDFALPDWRHRAVGEVIYPTFRPPIV</sequence>
<reference evidence="3" key="2">
    <citation type="submission" date="2019-06" db="EMBL/GenBank/DDBJ databases">
        <title>Co-occurence of chitin degradation, pigmentation and bioactivity in marine Pseudoalteromonas.</title>
        <authorList>
            <person name="Sonnenschein E.C."/>
            <person name="Bech P.K."/>
        </authorList>
    </citation>
    <scope>NUCLEOTIDE SEQUENCE [LARGE SCALE GENOMIC DNA]</scope>
    <source>
        <strain evidence="3">S2897</strain>
    </source>
</reference>
<dbReference type="AlphaFoldDB" id="A0A5S3ZBA7"/>
<evidence type="ECO:0000313" key="3">
    <source>
        <dbReference type="Proteomes" id="UP000305874"/>
    </source>
</evidence>
<dbReference type="Proteomes" id="UP000305874">
    <property type="component" value="Unassembled WGS sequence"/>
</dbReference>
<evidence type="ECO:0000256" key="1">
    <source>
        <dbReference type="SAM" id="MobiDB-lite"/>
    </source>
</evidence>
<evidence type="ECO:0000313" key="2">
    <source>
        <dbReference type="EMBL" id="TMP89006.1"/>
    </source>
</evidence>
<comment type="caution">
    <text evidence="2">The sequence shown here is derived from an EMBL/GenBank/DDBJ whole genome shotgun (WGS) entry which is preliminary data.</text>
</comment>
<proteinExistence type="predicted"/>
<evidence type="ECO:0008006" key="4">
    <source>
        <dbReference type="Google" id="ProtNLM"/>
    </source>
</evidence>
<gene>
    <name evidence="2" type="ORF">CWC05_01230</name>
</gene>
<feature type="compositionally biased region" description="Basic and acidic residues" evidence="1">
    <location>
        <begin position="19"/>
        <end position="36"/>
    </location>
</feature>
<protein>
    <recommendedName>
        <fullName evidence="4">DUF2946 domain-containing protein</fullName>
    </recommendedName>
</protein>
<accession>A0A5S3ZBA7</accession>